<proteinExistence type="predicted"/>
<name>A0A8T0XIM1_PANVG</name>
<dbReference type="AlphaFoldDB" id="A0A8T0XIM1"/>
<feature type="compositionally biased region" description="Basic and acidic residues" evidence="1">
    <location>
        <begin position="66"/>
        <end position="75"/>
    </location>
</feature>
<reference evidence="2" key="1">
    <citation type="submission" date="2020-05" db="EMBL/GenBank/DDBJ databases">
        <title>WGS assembly of Panicum virgatum.</title>
        <authorList>
            <person name="Lovell J.T."/>
            <person name="Jenkins J."/>
            <person name="Shu S."/>
            <person name="Juenger T.E."/>
            <person name="Schmutz J."/>
        </authorList>
    </citation>
    <scope>NUCLEOTIDE SEQUENCE</scope>
    <source>
        <strain evidence="2">AP13</strain>
    </source>
</reference>
<organism evidence="2 3">
    <name type="scientific">Panicum virgatum</name>
    <name type="common">Blackwell switchgrass</name>
    <dbReference type="NCBI Taxonomy" id="38727"/>
    <lineage>
        <taxon>Eukaryota</taxon>
        <taxon>Viridiplantae</taxon>
        <taxon>Streptophyta</taxon>
        <taxon>Embryophyta</taxon>
        <taxon>Tracheophyta</taxon>
        <taxon>Spermatophyta</taxon>
        <taxon>Magnoliopsida</taxon>
        <taxon>Liliopsida</taxon>
        <taxon>Poales</taxon>
        <taxon>Poaceae</taxon>
        <taxon>PACMAD clade</taxon>
        <taxon>Panicoideae</taxon>
        <taxon>Panicodae</taxon>
        <taxon>Paniceae</taxon>
        <taxon>Panicinae</taxon>
        <taxon>Panicum</taxon>
        <taxon>Panicum sect. Hiantes</taxon>
    </lineage>
</organism>
<dbReference type="Proteomes" id="UP000823388">
    <property type="component" value="Chromosome 1K"/>
</dbReference>
<comment type="caution">
    <text evidence="2">The sequence shown here is derived from an EMBL/GenBank/DDBJ whole genome shotgun (WGS) entry which is preliminary data.</text>
</comment>
<dbReference type="EMBL" id="CM029037">
    <property type="protein sequence ID" value="KAG2658788.1"/>
    <property type="molecule type" value="Genomic_DNA"/>
</dbReference>
<feature type="compositionally biased region" description="Low complexity" evidence="1">
    <location>
        <begin position="13"/>
        <end position="38"/>
    </location>
</feature>
<evidence type="ECO:0000256" key="1">
    <source>
        <dbReference type="SAM" id="MobiDB-lite"/>
    </source>
</evidence>
<gene>
    <name evidence="2" type="ORF">PVAP13_1KG308805</name>
</gene>
<accession>A0A8T0XIM1</accession>
<sequence>MRPRHKRGPAGHLSRPPSSPLLPGAAQAARRTPTAAAPHLTSPLAPNPRPASAVGHGPPTATGRTETLRTRRPSERPPTPGPARPPARQRPPQCPGDSAVPRAAAREDRSALRRCVSFHGVRI</sequence>
<evidence type="ECO:0000313" key="2">
    <source>
        <dbReference type="EMBL" id="KAG2658788.1"/>
    </source>
</evidence>
<protein>
    <submittedName>
        <fullName evidence="2">Uncharacterized protein</fullName>
    </submittedName>
</protein>
<feature type="compositionally biased region" description="Pro residues" evidence="1">
    <location>
        <begin position="76"/>
        <end position="94"/>
    </location>
</feature>
<keyword evidence="3" id="KW-1185">Reference proteome</keyword>
<feature type="region of interest" description="Disordered" evidence="1">
    <location>
        <begin position="1"/>
        <end position="110"/>
    </location>
</feature>
<evidence type="ECO:0000313" key="3">
    <source>
        <dbReference type="Proteomes" id="UP000823388"/>
    </source>
</evidence>